<keyword evidence="6" id="KW-0805">Transcription regulation</keyword>
<evidence type="ECO:0000256" key="9">
    <source>
        <dbReference type="ARBA" id="ARBA00024867"/>
    </source>
</evidence>
<dbReference type="eggNOG" id="COG2207">
    <property type="taxonomic scope" value="Bacteria"/>
</dbReference>
<dbReference type="Gene3D" id="3.40.50.2300">
    <property type="match status" value="1"/>
</dbReference>
<feature type="domain" description="Response regulatory" evidence="12">
    <location>
        <begin position="3"/>
        <end position="121"/>
    </location>
</feature>
<dbReference type="Gene3D" id="1.10.10.60">
    <property type="entry name" value="Homeodomain-like"/>
    <property type="match status" value="2"/>
</dbReference>
<evidence type="ECO:0000256" key="2">
    <source>
        <dbReference type="ARBA" id="ARBA00018672"/>
    </source>
</evidence>
<name>F1TCV6_9FIRM</name>
<keyword evidence="14" id="KW-1185">Reference proteome</keyword>
<dbReference type="PANTHER" id="PTHR42713:SF3">
    <property type="entry name" value="TRANSCRIPTIONAL REGULATORY PROTEIN HPTR"/>
    <property type="match status" value="1"/>
</dbReference>
<evidence type="ECO:0000256" key="8">
    <source>
        <dbReference type="ARBA" id="ARBA00023163"/>
    </source>
</evidence>
<dbReference type="STRING" id="588581.Cpap_2226"/>
<dbReference type="RefSeq" id="WP_004619161.1">
    <property type="nucleotide sequence ID" value="NZ_ACXX02000006.1"/>
</dbReference>
<dbReference type="GO" id="GO:0000160">
    <property type="term" value="P:phosphorelay signal transduction system"/>
    <property type="evidence" value="ECO:0007669"/>
    <property type="project" value="UniProtKB-KW"/>
</dbReference>
<dbReference type="InterPro" id="IPR011006">
    <property type="entry name" value="CheY-like_superfamily"/>
</dbReference>
<dbReference type="InterPro" id="IPR051552">
    <property type="entry name" value="HptR"/>
</dbReference>
<evidence type="ECO:0000256" key="4">
    <source>
        <dbReference type="ARBA" id="ARBA00022553"/>
    </source>
</evidence>
<dbReference type="GO" id="GO:0043565">
    <property type="term" value="F:sequence-specific DNA binding"/>
    <property type="evidence" value="ECO:0007669"/>
    <property type="project" value="InterPro"/>
</dbReference>
<keyword evidence="8" id="KW-0804">Transcription</keyword>
<dbReference type="InterPro" id="IPR001789">
    <property type="entry name" value="Sig_transdc_resp-reg_receiver"/>
</dbReference>
<dbReference type="AlphaFoldDB" id="F1TCV6"/>
<evidence type="ECO:0000313" key="14">
    <source>
        <dbReference type="Proteomes" id="UP000003860"/>
    </source>
</evidence>
<dbReference type="SUPFAM" id="SSF52172">
    <property type="entry name" value="CheY-like"/>
    <property type="match status" value="1"/>
</dbReference>
<dbReference type="SMART" id="SM00342">
    <property type="entry name" value="HTH_ARAC"/>
    <property type="match status" value="1"/>
</dbReference>
<dbReference type="PROSITE" id="PS01124">
    <property type="entry name" value="HTH_ARAC_FAMILY_2"/>
    <property type="match status" value="1"/>
</dbReference>
<dbReference type="InterPro" id="IPR018060">
    <property type="entry name" value="HTH_AraC"/>
</dbReference>
<dbReference type="CDD" id="cd17536">
    <property type="entry name" value="REC_YesN-like"/>
    <property type="match status" value="1"/>
</dbReference>
<evidence type="ECO:0000259" key="12">
    <source>
        <dbReference type="PROSITE" id="PS50110"/>
    </source>
</evidence>
<evidence type="ECO:0000256" key="7">
    <source>
        <dbReference type="ARBA" id="ARBA00023125"/>
    </source>
</evidence>
<dbReference type="Proteomes" id="UP000003860">
    <property type="component" value="Unassembled WGS sequence"/>
</dbReference>
<dbReference type="Pfam" id="PF12833">
    <property type="entry name" value="HTH_18"/>
    <property type="match status" value="1"/>
</dbReference>
<dbReference type="eggNOG" id="COG4753">
    <property type="taxonomic scope" value="Bacteria"/>
</dbReference>
<comment type="subcellular location">
    <subcellularLocation>
        <location evidence="1">Cytoplasm</location>
    </subcellularLocation>
</comment>
<comment type="caution">
    <text evidence="13">The sequence shown here is derived from an EMBL/GenBank/DDBJ whole genome shotgun (WGS) entry which is preliminary data.</text>
</comment>
<reference evidence="13" key="2">
    <citation type="submission" date="2011-01" db="EMBL/GenBank/DDBJ databases">
        <title>The Non-contiguous Finished genome of Clostridium papyrosolvens.</title>
        <authorList>
            <person name="Lucas S."/>
            <person name="Copeland A."/>
            <person name="Lapidus A."/>
            <person name="Cheng J.-F."/>
            <person name="Goodwin L."/>
            <person name="Pitluck S."/>
            <person name="Misra M."/>
            <person name="Chertkov O."/>
            <person name="Detter J.C."/>
            <person name="Han C."/>
            <person name="Tapia R."/>
            <person name="Land M."/>
            <person name="Hauser L."/>
            <person name="Kyrpides N."/>
            <person name="Ivanova N."/>
            <person name="Pagani I."/>
            <person name="Mouttaki H."/>
            <person name="He Z."/>
            <person name="Zhou J."/>
            <person name="Hemme C.L."/>
            <person name="Woyke T."/>
        </authorList>
    </citation>
    <scope>NUCLEOTIDE SEQUENCE [LARGE SCALE GENOMIC DNA]</scope>
    <source>
        <strain evidence="13">DSM 2782</strain>
    </source>
</reference>
<dbReference type="SUPFAM" id="SSF46689">
    <property type="entry name" value="Homeodomain-like"/>
    <property type="match status" value="2"/>
</dbReference>
<feature type="domain" description="HTH araC/xylS-type" evidence="11">
    <location>
        <begin position="424"/>
        <end position="522"/>
    </location>
</feature>
<evidence type="ECO:0000313" key="13">
    <source>
        <dbReference type="EMBL" id="EGD47823.1"/>
    </source>
</evidence>
<dbReference type="Pfam" id="PF00072">
    <property type="entry name" value="Response_reg"/>
    <property type="match status" value="1"/>
</dbReference>
<dbReference type="PROSITE" id="PS00041">
    <property type="entry name" value="HTH_ARAC_FAMILY_1"/>
    <property type="match status" value="1"/>
</dbReference>
<evidence type="ECO:0000256" key="6">
    <source>
        <dbReference type="ARBA" id="ARBA00023015"/>
    </source>
</evidence>
<dbReference type="GO" id="GO:0005737">
    <property type="term" value="C:cytoplasm"/>
    <property type="evidence" value="ECO:0007669"/>
    <property type="project" value="UniProtKB-SubCell"/>
</dbReference>
<sequence>MLKVLLVDDEPYVLEGLKVMLDWEAHGFRICGEASNGEDALEIVRVCNPDLIITDISMPRIDGLELIRLSTQKLKSTAKFVILSGYDDFSYAKRAMLYNASNYLLKPLDDVELDSVVTKLAEQIRQERKKTENINKQLSFIANQSIMRLINGDNKPSLIGRVGMLLNIAEDEELRCILFEIDSAESWAHGEEKIGLNMNRIQAGKVIEDALGPAFQLHIFEDGKGRIGIIASEKMPFFNSLEELAQGLLIQLNQICGDVVYASISDSEKGLSLISKAYRQALFAIGFKFYSPDKSFIKYENVKGLNINFEMCTEDYNTLLELIRSNRADEIEPVVGRLFENFSQNLSAPQIIIAYLMSFQMELVKVIMEINGDLQEFLTLALEFQKTAEHMNMPELRGEFLKQCLSAASHINGFKQGNPQYIVSEVKNYIKQNYCNDIKLKEVARHFYMNPVYLGQLFKKFSGMQFNDYLNTIRIEEAKKLLQRTDMKVSEISSAVGYNDPKYFLSKFKAITNLPPSAFKTGKTT</sequence>
<dbReference type="PROSITE" id="PS50110">
    <property type="entry name" value="RESPONSE_REGULATORY"/>
    <property type="match status" value="1"/>
</dbReference>
<gene>
    <name evidence="13" type="ORF">Cpap_2226</name>
</gene>
<keyword evidence="4 10" id="KW-0597">Phosphoprotein</keyword>
<dbReference type="PANTHER" id="PTHR42713">
    <property type="entry name" value="HISTIDINE KINASE-RELATED"/>
    <property type="match status" value="1"/>
</dbReference>
<comment type="function">
    <text evidence="9">May play the central regulatory role in sporulation. It may be an element of the effector pathway responsible for the activation of sporulation genes in response to nutritional stress. Spo0A may act in concert with spo0H (a sigma factor) to control the expression of some genes that are critical to the sporulation process.</text>
</comment>
<dbReference type="SMART" id="SM00448">
    <property type="entry name" value="REC"/>
    <property type="match status" value="1"/>
</dbReference>
<evidence type="ECO:0000259" key="11">
    <source>
        <dbReference type="PROSITE" id="PS01124"/>
    </source>
</evidence>
<keyword evidence="5" id="KW-0902">Two-component regulatory system</keyword>
<keyword evidence="3" id="KW-0963">Cytoplasm</keyword>
<protein>
    <recommendedName>
        <fullName evidence="2">Stage 0 sporulation protein A homolog</fullName>
    </recommendedName>
</protein>
<evidence type="ECO:0000256" key="1">
    <source>
        <dbReference type="ARBA" id="ARBA00004496"/>
    </source>
</evidence>
<dbReference type="EMBL" id="ACXX02000006">
    <property type="protein sequence ID" value="EGD47823.1"/>
    <property type="molecule type" value="Genomic_DNA"/>
</dbReference>
<evidence type="ECO:0000256" key="3">
    <source>
        <dbReference type="ARBA" id="ARBA00022490"/>
    </source>
</evidence>
<evidence type="ECO:0000256" key="10">
    <source>
        <dbReference type="PROSITE-ProRule" id="PRU00169"/>
    </source>
</evidence>
<dbReference type="InterPro" id="IPR009057">
    <property type="entry name" value="Homeodomain-like_sf"/>
</dbReference>
<dbReference type="OrthoDB" id="384217at2"/>
<keyword evidence="7" id="KW-0238">DNA-binding</keyword>
<proteinExistence type="predicted"/>
<dbReference type="GO" id="GO:0003700">
    <property type="term" value="F:DNA-binding transcription factor activity"/>
    <property type="evidence" value="ECO:0007669"/>
    <property type="project" value="InterPro"/>
</dbReference>
<feature type="modified residue" description="4-aspartylphosphate" evidence="10">
    <location>
        <position position="55"/>
    </location>
</feature>
<dbReference type="InterPro" id="IPR018062">
    <property type="entry name" value="HTH_AraC-typ_CS"/>
</dbReference>
<evidence type="ECO:0000256" key="5">
    <source>
        <dbReference type="ARBA" id="ARBA00023012"/>
    </source>
</evidence>
<organism evidence="13 14">
    <name type="scientific">Ruminiclostridium papyrosolvens DSM 2782</name>
    <dbReference type="NCBI Taxonomy" id="588581"/>
    <lineage>
        <taxon>Bacteria</taxon>
        <taxon>Bacillati</taxon>
        <taxon>Bacillota</taxon>
        <taxon>Clostridia</taxon>
        <taxon>Eubacteriales</taxon>
        <taxon>Oscillospiraceae</taxon>
        <taxon>Ruminiclostridium</taxon>
    </lineage>
</organism>
<accession>F1TCV6</accession>
<reference evidence="13" key="1">
    <citation type="submission" date="2009-07" db="EMBL/GenBank/DDBJ databases">
        <authorList>
            <consortium name="US DOE Joint Genome Institute (JGI-PGF)"/>
            <person name="Lucas S."/>
            <person name="Copeland A."/>
            <person name="Lapidus A."/>
            <person name="Glavina del Rio T."/>
            <person name="Tice H."/>
            <person name="Bruce D."/>
            <person name="Goodwin L."/>
            <person name="Pitluck S."/>
            <person name="Larimer F."/>
            <person name="Land M.L."/>
            <person name="Mouttaki H."/>
            <person name="He Z."/>
            <person name="Zhou J."/>
            <person name="Hemme C.L."/>
        </authorList>
    </citation>
    <scope>NUCLEOTIDE SEQUENCE [LARGE SCALE GENOMIC DNA]</scope>
    <source>
        <strain evidence="13">DSM 2782</strain>
    </source>
</reference>